<organism evidence="9 10">
    <name type="scientific">Burkholderia aenigmatica</name>
    <dbReference type="NCBI Taxonomy" id="2015348"/>
    <lineage>
        <taxon>Bacteria</taxon>
        <taxon>Pseudomonadati</taxon>
        <taxon>Pseudomonadota</taxon>
        <taxon>Betaproteobacteria</taxon>
        <taxon>Burkholderiales</taxon>
        <taxon>Burkholderiaceae</taxon>
        <taxon>Burkholderia</taxon>
        <taxon>Burkholderia cepacia complex</taxon>
    </lineage>
</organism>
<feature type="transmembrane region" description="Helical" evidence="7">
    <location>
        <begin position="197"/>
        <end position="217"/>
    </location>
</feature>
<feature type="transmembrane region" description="Helical" evidence="7">
    <location>
        <begin position="267"/>
        <end position="290"/>
    </location>
</feature>
<keyword evidence="3" id="KW-1003">Cell membrane</keyword>
<comment type="subcellular location">
    <subcellularLocation>
        <location evidence="1">Cell membrane</location>
        <topology evidence="1">Multi-pass membrane protein</topology>
    </subcellularLocation>
</comment>
<keyword evidence="2" id="KW-0813">Transport</keyword>
<evidence type="ECO:0000259" key="8">
    <source>
        <dbReference type="PROSITE" id="PS50850"/>
    </source>
</evidence>
<evidence type="ECO:0000256" key="4">
    <source>
        <dbReference type="ARBA" id="ARBA00022692"/>
    </source>
</evidence>
<sequence length="465" mass="47363">MTHPHWRLCLILLCTTQFVALLDFSITMIPLPQIQQSLGFTPGGLQWVINAYGVAIAGFLLLGGRAADMFGRRRVFLIGLTLFTAGSLLGGFAQSPALLITTRAMQGLGAAMFSPAAFSLLLAVFLDPRQRNRALGAWTAVAASGFVAGLILGGIITDVLGWRWVLWINVPVGVLVIALSGVLPLGKPDAHTASGRLDVWGAVLVASGAATLVFAFANSEHVGLASPATFGLILLALGLLAGFVQVESKVASPLMPLPIFWRRSTGGANLVSLLANTALGPTFVVVALYMQEVLGFTATQTGLGLLPMATAFTLSSAWVGPVLIARMGTKPVILGGMVLFIGGLALLGTSLSADASWSASILPGTLLAGIGYGVAFPAWTVAGIEGIDAADHGLAGGMLTTTQEIGSAVGLAVGVAVSIAVLASGGSAAQGFSSAILVSACMVLVGLVCAAVILPGQATRLGVTR</sequence>
<comment type="caution">
    <text evidence="9">The sequence shown here is derived from an EMBL/GenBank/DDBJ whole genome shotgun (WGS) entry which is preliminary data.</text>
</comment>
<feature type="transmembrane region" description="Helical" evidence="7">
    <location>
        <begin position="405"/>
        <end position="426"/>
    </location>
</feature>
<feature type="transmembrane region" description="Helical" evidence="7">
    <location>
        <begin position="44"/>
        <end position="63"/>
    </location>
</feature>
<dbReference type="Proteomes" id="UP000214600">
    <property type="component" value="Unassembled WGS sequence"/>
</dbReference>
<dbReference type="RefSeq" id="WP_089454394.1">
    <property type="nucleotide sequence ID" value="NZ_NKFA01000037.1"/>
</dbReference>
<dbReference type="EMBL" id="NKFA01000037">
    <property type="protein sequence ID" value="OXI33316.1"/>
    <property type="molecule type" value="Genomic_DNA"/>
</dbReference>
<name>A0A228HT20_9BURK</name>
<evidence type="ECO:0000313" key="10">
    <source>
        <dbReference type="Proteomes" id="UP000214600"/>
    </source>
</evidence>
<dbReference type="InterPro" id="IPR020846">
    <property type="entry name" value="MFS_dom"/>
</dbReference>
<feature type="transmembrane region" description="Helical" evidence="7">
    <location>
        <begin position="332"/>
        <end position="353"/>
    </location>
</feature>
<dbReference type="OrthoDB" id="9807274at2"/>
<feature type="domain" description="Major facilitator superfamily (MFS) profile" evidence="8">
    <location>
        <begin position="9"/>
        <end position="458"/>
    </location>
</feature>
<gene>
    <name evidence="9" type="ORF">CFB84_39625</name>
</gene>
<dbReference type="InterPro" id="IPR005829">
    <property type="entry name" value="Sugar_transporter_CS"/>
</dbReference>
<dbReference type="CDD" id="cd17321">
    <property type="entry name" value="MFS_MMR_MDR_like"/>
    <property type="match status" value="1"/>
</dbReference>
<keyword evidence="6 7" id="KW-0472">Membrane</keyword>
<keyword evidence="4 7" id="KW-0812">Transmembrane</keyword>
<dbReference type="SUPFAM" id="SSF103473">
    <property type="entry name" value="MFS general substrate transporter"/>
    <property type="match status" value="1"/>
</dbReference>
<protein>
    <submittedName>
        <fullName evidence="9">MFS transporter</fullName>
    </submittedName>
</protein>
<dbReference type="PROSITE" id="PS00216">
    <property type="entry name" value="SUGAR_TRANSPORT_1"/>
    <property type="match status" value="1"/>
</dbReference>
<proteinExistence type="predicted"/>
<dbReference type="Gene3D" id="1.20.1250.20">
    <property type="entry name" value="MFS general substrate transporter like domains"/>
    <property type="match status" value="1"/>
</dbReference>
<feature type="transmembrane region" description="Helical" evidence="7">
    <location>
        <begin position="135"/>
        <end position="156"/>
    </location>
</feature>
<evidence type="ECO:0000256" key="7">
    <source>
        <dbReference type="SAM" id="Phobius"/>
    </source>
</evidence>
<dbReference type="AlphaFoldDB" id="A0A228HT20"/>
<reference evidence="10" key="1">
    <citation type="submission" date="2017-06" db="EMBL/GenBank/DDBJ databases">
        <authorList>
            <person name="LiPuma J."/>
            <person name="Spilker T."/>
        </authorList>
    </citation>
    <scope>NUCLEOTIDE SEQUENCE [LARGE SCALE GENOMIC DNA]</scope>
    <source>
        <strain evidence="10">AU17325</strain>
    </source>
</reference>
<evidence type="ECO:0000256" key="1">
    <source>
        <dbReference type="ARBA" id="ARBA00004651"/>
    </source>
</evidence>
<evidence type="ECO:0000313" key="9">
    <source>
        <dbReference type="EMBL" id="OXI33316.1"/>
    </source>
</evidence>
<reference evidence="9 10" key="2">
    <citation type="submission" date="2017-08" db="EMBL/GenBank/DDBJ databases">
        <title>WGS of novel Burkholderia cepaca complex species.</title>
        <authorList>
            <person name="Lipuma J."/>
            <person name="Spilker T."/>
        </authorList>
    </citation>
    <scope>NUCLEOTIDE SEQUENCE [LARGE SCALE GENOMIC DNA]</scope>
    <source>
        <strain evidence="9 10">AU17325</strain>
    </source>
</reference>
<feature type="transmembrane region" description="Helical" evidence="7">
    <location>
        <begin position="75"/>
        <end position="93"/>
    </location>
</feature>
<feature type="transmembrane region" description="Helical" evidence="7">
    <location>
        <begin position="365"/>
        <end position="384"/>
    </location>
</feature>
<dbReference type="PANTHER" id="PTHR42718:SF46">
    <property type="entry name" value="BLR6921 PROTEIN"/>
    <property type="match status" value="1"/>
</dbReference>
<dbReference type="PROSITE" id="PS50850">
    <property type="entry name" value="MFS"/>
    <property type="match status" value="1"/>
</dbReference>
<dbReference type="GO" id="GO:0022857">
    <property type="term" value="F:transmembrane transporter activity"/>
    <property type="evidence" value="ECO:0007669"/>
    <property type="project" value="InterPro"/>
</dbReference>
<feature type="transmembrane region" description="Helical" evidence="7">
    <location>
        <begin position="162"/>
        <end position="185"/>
    </location>
</feature>
<feature type="transmembrane region" description="Helical" evidence="7">
    <location>
        <begin position="105"/>
        <end position="126"/>
    </location>
</feature>
<keyword evidence="5 7" id="KW-1133">Transmembrane helix</keyword>
<dbReference type="PANTHER" id="PTHR42718">
    <property type="entry name" value="MAJOR FACILITATOR SUPERFAMILY MULTIDRUG TRANSPORTER MFSC"/>
    <property type="match status" value="1"/>
</dbReference>
<evidence type="ECO:0000256" key="3">
    <source>
        <dbReference type="ARBA" id="ARBA00022475"/>
    </source>
</evidence>
<accession>A0A228HT20</accession>
<feature type="transmembrane region" description="Helical" evidence="7">
    <location>
        <begin position="223"/>
        <end position="246"/>
    </location>
</feature>
<evidence type="ECO:0000256" key="6">
    <source>
        <dbReference type="ARBA" id="ARBA00023136"/>
    </source>
</evidence>
<evidence type="ECO:0000256" key="2">
    <source>
        <dbReference type="ARBA" id="ARBA00022448"/>
    </source>
</evidence>
<feature type="transmembrane region" description="Helical" evidence="7">
    <location>
        <begin position="302"/>
        <end position="325"/>
    </location>
</feature>
<dbReference type="Gene3D" id="1.20.1720.10">
    <property type="entry name" value="Multidrug resistance protein D"/>
    <property type="match status" value="1"/>
</dbReference>
<dbReference type="GO" id="GO:0005886">
    <property type="term" value="C:plasma membrane"/>
    <property type="evidence" value="ECO:0007669"/>
    <property type="project" value="UniProtKB-SubCell"/>
</dbReference>
<dbReference type="Pfam" id="PF07690">
    <property type="entry name" value="MFS_1"/>
    <property type="match status" value="1"/>
</dbReference>
<dbReference type="InterPro" id="IPR011701">
    <property type="entry name" value="MFS"/>
</dbReference>
<feature type="transmembrane region" description="Helical" evidence="7">
    <location>
        <begin position="432"/>
        <end position="455"/>
    </location>
</feature>
<dbReference type="InterPro" id="IPR036259">
    <property type="entry name" value="MFS_trans_sf"/>
</dbReference>
<evidence type="ECO:0000256" key="5">
    <source>
        <dbReference type="ARBA" id="ARBA00022989"/>
    </source>
</evidence>